<dbReference type="AlphaFoldDB" id="A0A0F3GRR6"/>
<keyword evidence="2" id="KW-1185">Reference proteome</keyword>
<dbReference type="EMBL" id="LACI01001346">
    <property type="protein sequence ID" value="KJU84655.1"/>
    <property type="molecule type" value="Genomic_DNA"/>
</dbReference>
<gene>
    <name evidence="1" type="ORF">MBAV_003151</name>
</gene>
<protein>
    <submittedName>
        <fullName evidence="1">Uncharacterized protein</fullName>
    </submittedName>
</protein>
<name>A0A0F3GRR6_9BACT</name>
<evidence type="ECO:0000313" key="1">
    <source>
        <dbReference type="EMBL" id="KJU84655.1"/>
    </source>
</evidence>
<dbReference type="Proteomes" id="UP000033423">
    <property type="component" value="Unassembled WGS sequence"/>
</dbReference>
<sequence length="67" mass="7650">MPTKYKLTIVTTCTLSPVFKYRCIDCLCCSGWFDAKCRQQNLSTNIIRRYPLGLLPCLLVAPHKSLI</sequence>
<proteinExistence type="predicted"/>
<accession>A0A0F3GRR6</accession>
<organism evidence="1 2">
    <name type="scientific">Candidatus Magnetobacterium bavaricum</name>
    <dbReference type="NCBI Taxonomy" id="29290"/>
    <lineage>
        <taxon>Bacteria</taxon>
        <taxon>Pseudomonadati</taxon>
        <taxon>Nitrospirota</taxon>
        <taxon>Thermodesulfovibrionia</taxon>
        <taxon>Thermodesulfovibrionales</taxon>
        <taxon>Candidatus Magnetobacteriaceae</taxon>
        <taxon>Candidatus Magnetobacterium</taxon>
    </lineage>
</organism>
<reference evidence="1 2" key="1">
    <citation type="submission" date="2015-02" db="EMBL/GenBank/DDBJ databases">
        <title>Single-cell genomics of uncultivated deep-branching MTB reveals a conserved set of magnetosome genes.</title>
        <authorList>
            <person name="Kolinko S."/>
            <person name="Richter M."/>
            <person name="Glockner F.O."/>
            <person name="Brachmann A."/>
            <person name="Schuler D."/>
        </authorList>
    </citation>
    <scope>NUCLEOTIDE SEQUENCE [LARGE SCALE GENOMIC DNA]</scope>
    <source>
        <strain evidence="1">TM-1</strain>
    </source>
</reference>
<evidence type="ECO:0000313" key="2">
    <source>
        <dbReference type="Proteomes" id="UP000033423"/>
    </source>
</evidence>
<comment type="caution">
    <text evidence="1">The sequence shown here is derived from an EMBL/GenBank/DDBJ whole genome shotgun (WGS) entry which is preliminary data.</text>
</comment>